<evidence type="ECO:0000256" key="6">
    <source>
        <dbReference type="ARBA" id="ARBA00022679"/>
    </source>
</evidence>
<dbReference type="InterPro" id="IPR020841">
    <property type="entry name" value="PKS_Beta-ketoAc_synthase_dom"/>
</dbReference>
<feature type="region of interest" description="C-terminal hotdog fold" evidence="8">
    <location>
        <begin position="2215"/>
        <end position="2359"/>
    </location>
</feature>
<dbReference type="Gene3D" id="3.10.129.110">
    <property type="entry name" value="Polyketide synthase dehydratase"/>
    <property type="match status" value="3"/>
</dbReference>
<dbReference type="PROSITE" id="PS52019">
    <property type="entry name" value="PKS_MFAS_DH"/>
    <property type="match status" value="2"/>
</dbReference>
<dbReference type="SMART" id="SM00826">
    <property type="entry name" value="PKS_DH"/>
    <property type="match status" value="1"/>
</dbReference>
<evidence type="ECO:0000256" key="4">
    <source>
        <dbReference type="ARBA" id="ARBA00022490"/>
    </source>
</evidence>
<evidence type="ECO:0000256" key="8">
    <source>
        <dbReference type="PROSITE-ProRule" id="PRU01363"/>
    </source>
</evidence>
<keyword evidence="14" id="KW-1185">Reference proteome</keyword>
<feature type="region of interest" description="N-terminal hotdog fold" evidence="8">
    <location>
        <begin position="2085"/>
        <end position="2202"/>
    </location>
</feature>
<evidence type="ECO:0000256" key="9">
    <source>
        <dbReference type="SAM" id="MobiDB-lite"/>
    </source>
</evidence>
<dbReference type="GO" id="GO:0004312">
    <property type="term" value="F:fatty acid synthase activity"/>
    <property type="evidence" value="ECO:0007669"/>
    <property type="project" value="TreeGrafter"/>
</dbReference>
<dbReference type="SMART" id="SM00822">
    <property type="entry name" value="PKS_KR"/>
    <property type="match status" value="2"/>
</dbReference>
<feature type="active site" description="Proton donor; for dehydratase activity" evidence="8">
    <location>
        <position position="2277"/>
    </location>
</feature>
<organism evidence="13 14">
    <name type="scientific">Arachnia propionica</name>
    <dbReference type="NCBI Taxonomy" id="1750"/>
    <lineage>
        <taxon>Bacteria</taxon>
        <taxon>Bacillati</taxon>
        <taxon>Actinomycetota</taxon>
        <taxon>Actinomycetes</taxon>
        <taxon>Propionibacteriales</taxon>
        <taxon>Propionibacteriaceae</taxon>
        <taxon>Arachnia</taxon>
    </lineage>
</organism>
<feature type="active site" description="Proton acceptor; for dehydratase activity" evidence="8">
    <location>
        <position position="635"/>
    </location>
</feature>
<dbReference type="InterPro" id="IPR036291">
    <property type="entry name" value="NAD(P)-bd_dom_sf"/>
</dbReference>
<evidence type="ECO:0000256" key="5">
    <source>
        <dbReference type="ARBA" id="ARBA00022553"/>
    </source>
</evidence>
<dbReference type="Pfam" id="PF16197">
    <property type="entry name" value="KAsynt_C_assoc"/>
    <property type="match status" value="1"/>
</dbReference>
<dbReference type="PANTHER" id="PTHR43775:SF37">
    <property type="entry name" value="SI:DKEY-61P9.11"/>
    <property type="match status" value="1"/>
</dbReference>
<feature type="domain" description="Carrier" evidence="10">
    <location>
        <begin position="1310"/>
        <end position="1394"/>
    </location>
</feature>
<feature type="active site" description="Proton acceptor; for dehydratase activity" evidence="8">
    <location>
        <position position="2114"/>
    </location>
</feature>
<feature type="region of interest" description="Disordered" evidence="9">
    <location>
        <begin position="547"/>
        <end position="567"/>
    </location>
</feature>
<dbReference type="Pfam" id="PF14765">
    <property type="entry name" value="PS-DH"/>
    <property type="match status" value="2"/>
</dbReference>
<dbReference type="InterPro" id="IPR006162">
    <property type="entry name" value="Ppantetheine_attach_site"/>
</dbReference>
<dbReference type="InterPro" id="IPR054514">
    <property type="entry name" value="RhiE-like_linker"/>
</dbReference>
<dbReference type="Pfam" id="PF00550">
    <property type="entry name" value="PP-binding"/>
    <property type="match status" value="2"/>
</dbReference>
<dbReference type="GO" id="GO:0005886">
    <property type="term" value="C:plasma membrane"/>
    <property type="evidence" value="ECO:0007669"/>
    <property type="project" value="TreeGrafter"/>
</dbReference>
<protein>
    <submittedName>
        <fullName evidence="13">Polyketide synthase PksL</fullName>
    </submittedName>
</protein>
<dbReference type="InterPro" id="IPR020807">
    <property type="entry name" value="PKS_DH"/>
</dbReference>
<sequence length="3740" mass="400205">MMTKTHEILRALKEKRIDPYQAREALTALRTSAVETTSTADTPRPEPIAVIGMSGRYAAAADLSSLWDLLVDGQDGVRDIPSDRWAPEPGDDIQCARMGYLDEIDRFDPYFFEISPSEAEMMSPAHRIFLEEGYRAFEDAGIPRQELRGTKCGVYLGLSTVEYQMMAQLAGAASSSVTSVSNAIAGGRLPYFLDLRGPAVTLDTACSSSLVSIHLAAQALRSGEIDLALAGGSATYLSRESYKKMHDAGMLSPSGRCAAFSEDADGFVPGEGAGAVVLKRLSDAERDGDHIWGLIIASGTNQDGHTNGITAPNLGAQQELIQEVHRRFDVDPDSISYAELHGTGTKLGDPIELEALSAAFRARTARTQFCTIGSVKSNLGHVSESAGVASLQKVLLCMEHGQLVPTLHVGQPNPHFDFDTSPFVIGTTTQRWDVAAGQPRRACISSFGFSGTNAHVVVEEYQAPSRAAVVATPEVLVLSAPSLERARVMAGRLDEFLERHPDTRLEDVAFTLQTGRTPARERIAIVVDNLLDARRLLRAVADGEETPDVEFGRARRDNSAPTPGADPHEIARAWVLGADVHWETLHTGSEPRRISLPTYPFEKHRCWFAPSPTGSAEAVARTVVVSGRETEVVQHTVKGVPTLPAAAIIEIIREASCVAQERPVTELRDVTLRSPIFCSDGVTLEVAHDPQGHFELRPCGALAPSCSGETGYGTTTPSSIDLRAVSARCNQRVVLRWDEPGCAFGVGYGPAFRLLRELHAGTNEAIAQLADGPRGEGERALAATILDSAWQAVGPLMAPDEVPAVPFHIERIAFPGSLTDAEIVHVTRHRHGGFDVRVADRDGNVLVDCHGLTLAPLASPANQSLTLLAPQWVESPAPKEATAATPVLLVADAEDLKNTEEITRVRGTDTAEIVRALEQRPHPVVVVATRAPAGDTAQAVRERVGAIREVTAALATARPRKRQFLIHLHEGAHPADAAVSGYLTALEAEDPRFQTRSIEVETLPAGEDLLALVAEETATTGSRVRRTGSTRQKRGFVELPVATDNAVFADGIFLVTGAPGGLATRAAEHIQARGGHVVLSGRRELDPIASRKLRPLLDAGAVYLPADLGDAAAVSQMVDAARSVLGRLDGVLHVAGRTRDALALHLTSNDVEEVLAAKVTGTLALDAATAADDLRCFVCFSSVSAELGTVGQTAYCAANAFLDAFSTGREAARSRGERRGVTVSIGWPYLLGGGMRIDDETASRMREGWGLEPLDVTTMCRALEAAVASGRSHVLPLAGDRDRIQRTFDLVPVTMPPMALPVAPAEKNDELRRATETWLVSVVAETLHADPAKVLAAESFASLGVDSILMLQLVRAFEKELGQLPKTLFFEFEDLDALTGYFVAEHGAALQALLGVVEPEPAPEPITVVETHETSCDEPIAIIGLSGRYPEAPDLDSFWRNLRVGRDSVREVPADRWDHSVWFDPEPGTPGKAYARWGGFLDGIQDFDPLFFGITPRDAAVLDPQVRLFLEESWRAFEDAGLTRDALRGQRVGVFAAAMYGMYELLQTENDGVDVPVSSSLSAIANRVSYFMNFTGPSLTVDSMCSSSLSALHLGCQSIRQGESDIVLVGGVNLTVHPNKLVLLSQGRFAARDGRCRAFGADGSGYVPGEGVGALVLKPLGRAIADGDPVRAVIRASVVNSGGHTSGFTVPNPVAQAALVREGLDRAGVRADSIGYVEAHGTGTQLGDPIEVEALTKAFRNDTQERGFCSLGSVKTNIGHCEAAAGVAALTKVLLQLQHRELVPSLHADVPNPNIDFASSPFVVQRALEPWPAGPAGVRRAAVSAFGAGGANAHVIVEEFSSDEAYSPVEERLFVFSARDGGALNNVLGRFADWLERGLRADSIITRLSELTGVDAELIQPGTPISELGLASFEAQRLVLEFAPSGTLPPLDGSSLTVADLTASVADAMDATPNLAAVAHTLQSGREVMPYRLAVVATRGDELLRTLRAHLAGQSSDAICGTAPSNRRELAAALEAVGGTQAMEALALERDLAALGRAWVSGAAVPWELLYPGGLPRRVALPTYPFARERCWAVRVPTPTHGAPRPLLGERSETPGGCEYRCRLSAEEFFLADHVIDGASVLPAAVHLELMRSALADSGVAGDLSDVILLAPVRVTSESVTLTVTVVQERPGTTEIEVLTMGADGERQVHARASAVSTHDDRPIESLEVIRSRCHSGQLPGEDCYRSFTDLGLNYGPRHRVLDHLALGEGEVLARIILPDTLRHGLERFGFHPALLDGALQAMLGLGSPNSSGAAELPFALGSVQLLAPMAEGMWAHLRRSSSSTGLSKVDITLYDDAGIPCVLLTDVAFRAVAGPEVPQPSGLVFETCWKSAFAANGPAIPLDRWHIVGLNLDRELVDRLSELPDLKVTALTTTCETEAERYTEHAVALIGVLKRELSIPAGTRLVQLMLRGTEDTPMTGLLGMLRSFRLEEPSALIQVLIVDESMSADQAARAVVDERRCPEDDCVWLGGTRRALTWRELKLPASAAIRWHDNGTWLITGGAGGLGRLVALDLARHTANARLVLIGRSEPSESTAALVASLRAAGADASYHRADVTSVTEMRDLVAQLGTVSGVVHCAGTVRDCLILGKTDEGVAAVLRPKTTGIEVLDEVTRREPIRDFIVFSSLAGAIGNFGQADYAAGNAYCDRFAQRRRVAVARGERSGRTQSIGWALWEGGGMGHGTVSAEGLAQVGLSLLDDQLGLELLHRLATVDSGHVVVLTGITERLRAYVAGQSRNALPSLPDDSSVLSDRLLGELCDLVSDRTGIDRERLDARAPLDALGIDSIIIMDLTAQLEKKLGPLPRTVFFDNGSLAELADSLVADHPAECVAWLGTDGVPLAAARQSVELPVAEPARETSPDIAIIGVAGRYPKSPTLEALWENLQEGRDCVTSVPSDRWDHDQFYDTSGESGTTNAKWGGFIDNHASFDSLFFGISPSEAEVMDPQERVFLECVHHAIEDAGYTPETLSPQDEDGLPGRVGVFVGAMYLEYQLYGAQAQTRGDIYTTNGSAACISNRVSYTFGFHGPSLTLDTMCSSSLVAIHLAVQSLRSGDADVAVAGGVNLSLHPNKFITLGMNHFASPTGRCHSFGADADGYVPSEGVGALILKPLDAALRDGDHIHAVIKGTAVNSDGRTNGFTAPSSIAQTAVIRKALRQAAVHPRDISYVEAHGTGTRLGDPIEVTALTRAFEDAPTDGSCFLGSVKSNLGHCESAAGMAGVAKVLLQLKHKQLVPSIHCERLSPEIDFTDSPFTVSRRLRDWTPRNGRRLAGVSAFGAGGTNAHVVIAEAPGLPEVQRIDDGEVLIVLSAMTTEALERQLGQLAEWIRRETPDAAVLADVAYTLQIGRRAHEERFAAVAKDAADLLRRLENPTAGQRGSVGESAPPAREAEVAAAIRSRDLAALARLWVLGAQVPWRELHRDGRRRVSLPGYPFEVRHHWRPTADLVAPSHGRPTGPDPVLRNESSLFEQRYVTNLPAIQSLVRPSDLAAMWALPLVLACRAGEAGLERSHARLTDIAWLQSPLPDTEVITSLWPDDDSVLIQVGGSSKEVGFEARIAMDSGVPSAEPPMELQSVKERCSAVLPGTETGSSRVREVWLGMDEAICVLSGRSDVDEESRFLNLLSGLMEAMELWLTRTSGMCEGWCPESADEIALFQSPVGDCLAHLKRRGACIDIDVTDLSGQLVARFNNIRVHEEALGVSA</sequence>
<keyword evidence="7" id="KW-0677">Repeat</keyword>
<evidence type="ECO:0000256" key="3">
    <source>
        <dbReference type="ARBA" id="ARBA00022450"/>
    </source>
</evidence>
<dbReference type="Gene3D" id="3.40.47.10">
    <property type="match status" value="3"/>
</dbReference>
<feature type="active site" description="Proton donor; for dehydratase activity" evidence="8">
    <location>
        <position position="787"/>
    </location>
</feature>
<dbReference type="PROSITE" id="PS50075">
    <property type="entry name" value="CARRIER"/>
    <property type="match status" value="1"/>
</dbReference>
<dbReference type="SMART" id="SM01294">
    <property type="entry name" value="PKS_PP_betabranch"/>
    <property type="match status" value="1"/>
</dbReference>
<dbReference type="InterPro" id="IPR020806">
    <property type="entry name" value="PKS_PP-bd"/>
</dbReference>
<dbReference type="InterPro" id="IPR016039">
    <property type="entry name" value="Thiolase-like"/>
</dbReference>
<dbReference type="InterPro" id="IPR032821">
    <property type="entry name" value="PKS_assoc"/>
</dbReference>
<dbReference type="Gene3D" id="1.10.1200.10">
    <property type="entry name" value="ACP-like"/>
    <property type="match status" value="2"/>
</dbReference>
<comment type="subcellular location">
    <subcellularLocation>
        <location evidence="1">Cytoplasm</location>
    </subcellularLocation>
</comment>
<dbReference type="Gene3D" id="3.30.70.3290">
    <property type="match status" value="1"/>
</dbReference>
<dbReference type="Pfam" id="PF08659">
    <property type="entry name" value="KR"/>
    <property type="match status" value="2"/>
</dbReference>
<dbReference type="GO" id="GO:0006633">
    <property type="term" value="P:fatty acid biosynthetic process"/>
    <property type="evidence" value="ECO:0007669"/>
    <property type="project" value="InterPro"/>
</dbReference>
<feature type="region of interest" description="N-terminal hotdog fold" evidence="8">
    <location>
        <begin position="604"/>
        <end position="717"/>
    </location>
</feature>
<dbReference type="FunFam" id="3.40.47.10:FF:000019">
    <property type="entry name" value="Polyketide synthase type I"/>
    <property type="match status" value="3"/>
</dbReference>
<dbReference type="GO" id="GO:0004315">
    <property type="term" value="F:3-oxoacyl-[acyl-carrier-protein] synthase activity"/>
    <property type="evidence" value="ECO:0007669"/>
    <property type="project" value="InterPro"/>
</dbReference>
<dbReference type="Gene3D" id="1.10.1240.100">
    <property type="match status" value="2"/>
</dbReference>
<dbReference type="InterPro" id="IPR009081">
    <property type="entry name" value="PP-bd_ACP"/>
</dbReference>
<dbReference type="Pfam" id="PF21089">
    <property type="entry name" value="PKS_DH_N"/>
    <property type="match status" value="2"/>
</dbReference>
<feature type="domain" description="Ketosynthase family 3 (KS3)" evidence="11">
    <location>
        <begin position="45"/>
        <end position="460"/>
    </location>
</feature>
<keyword evidence="6" id="KW-0808">Transferase</keyword>
<proteinExistence type="predicted"/>
<dbReference type="Pfam" id="PF22336">
    <property type="entry name" value="RhiE-like_linker"/>
    <property type="match status" value="2"/>
</dbReference>
<dbReference type="GO" id="GO:0005737">
    <property type="term" value="C:cytoplasm"/>
    <property type="evidence" value="ECO:0007669"/>
    <property type="project" value="UniProtKB-SubCell"/>
</dbReference>
<feature type="domain" description="Ketosynthase family 3 (KS3)" evidence="11">
    <location>
        <begin position="1417"/>
        <end position="1839"/>
    </location>
</feature>
<dbReference type="InterPro" id="IPR049900">
    <property type="entry name" value="PKS_mFAS_DH"/>
</dbReference>
<dbReference type="EMBL" id="LR134406">
    <property type="protein sequence ID" value="VEH69703.1"/>
    <property type="molecule type" value="Genomic_DNA"/>
</dbReference>
<dbReference type="SUPFAM" id="SSF47336">
    <property type="entry name" value="ACP-like"/>
    <property type="match status" value="2"/>
</dbReference>
<dbReference type="InterPro" id="IPR014031">
    <property type="entry name" value="Ketoacyl_synth_C"/>
</dbReference>
<dbReference type="InterPro" id="IPR049552">
    <property type="entry name" value="PKS_DH_N"/>
</dbReference>
<dbReference type="InterPro" id="IPR049551">
    <property type="entry name" value="PKS_DH_C"/>
</dbReference>
<comment type="pathway">
    <text evidence="2">Antibiotic biosynthesis.</text>
</comment>
<dbReference type="SMART" id="SM00823">
    <property type="entry name" value="PKS_PP"/>
    <property type="match status" value="2"/>
</dbReference>
<dbReference type="CDD" id="cd00833">
    <property type="entry name" value="PKS"/>
    <property type="match status" value="3"/>
</dbReference>
<dbReference type="InterPro" id="IPR036736">
    <property type="entry name" value="ACP-like_sf"/>
</dbReference>
<dbReference type="PANTHER" id="PTHR43775">
    <property type="entry name" value="FATTY ACID SYNTHASE"/>
    <property type="match status" value="1"/>
</dbReference>
<dbReference type="GO" id="GO:0071770">
    <property type="term" value="P:DIM/DIP cell wall layer assembly"/>
    <property type="evidence" value="ECO:0007669"/>
    <property type="project" value="TreeGrafter"/>
</dbReference>
<reference evidence="13 14" key="1">
    <citation type="submission" date="2018-12" db="EMBL/GenBank/DDBJ databases">
        <authorList>
            <consortium name="Pathogen Informatics"/>
        </authorList>
    </citation>
    <scope>NUCLEOTIDE SEQUENCE [LARGE SCALE GENOMIC DNA]</scope>
    <source>
        <strain evidence="13 14">NCTC12967</strain>
    </source>
</reference>
<evidence type="ECO:0000259" key="10">
    <source>
        <dbReference type="PROSITE" id="PS50075"/>
    </source>
</evidence>
<dbReference type="PROSITE" id="PS52004">
    <property type="entry name" value="KS3_2"/>
    <property type="match status" value="3"/>
</dbReference>
<feature type="region of interest" description="C-terminal hotdog fold" evidence="8">
    <location>
        <begin position="730"/>
        <end position="863"/>
    </location>
</feature>
<evidence type="ECO:0000313" key="13">
    <source>
        <dbReference type="EMBL" id="VEH69703.1"/>
    </source>
</evidence>
<dbReference type="GO" id="GO:0031177">
    <property type="term" value="F:phosphopantetheine binding"/>
    <property type="evidence" value="ECO:0007669"/>
    <property type="project" value="InterPro"/>
</dbReference>
<dbReference type="InterPro" id="IPR042104">
    <property type="entry name" value="PKS_dehydratase_sf"/>
</dbReference>
<dbReference type="Proteomes" id="UP000273044">
    <property type="component" value="Chromosome"/>
</dbReference>
<feature type="domain" description="Ketosynthase family 3 (KS3)" evidence="11">
    <location>
        <begin position="2899"/>
        <end position="3327"/>
    </location>
</feature>
<dbReference type="Pfam" id="PF00109">
    <property type="entry name" value="ketoacyl-synt"/>
    <property type="match status" value="3"/>
</dbReference>
<name>A0A448MX44_9ACTN</name>
<evidence type="ECO:0000256" key="2">
    <source>
        <dbReference type="ARBA" id="ARBA00004792"/>
    </source>
</evidence>
<dbReference type="SUPFAM" id="SSF53901">
    <property type="entry name" value="Thiolase-like"/>
    <property type="match status" value="3"/>
</dbReference>
<dbReference type="CDD" id="cd08953">
    <property type="entry name" value="KR_2_SDR_x"/>
    <property type="match status" value="2"/>
</dbReference>
<accession>A0A448MX44</accession>
<feature type="domain" description="PKS/mFAS DH" evidence="12">
    <location>
        <begin position="604"/>
        <end position="863"/>
    </location>
</feature>
<keyword evidence="4" id="KW-0963">Cytoplasm</keyword>
<evidence type="ECO:0000256" key="1">
    <source>
        <dbReference type="ARBA" id="ARBA00004496"/>
    </source>
</evidence>
<dbReference type="PROSITE" id="PS00012">
    <property type="entry name" value="PHOSPHOPANTETHEINE"/>
    <property type="match status" value="2"/>
</dbReference>
<dbReference type="InterPro" id="IPR014030">
    <property type="entry name" value="Ketoacyl_synth_N"/>
</dbReference>
<dbReference type="PROSITE" id="PS00606">
    <property type="entry name" value="KS3_1"/>
    <property type="match status" value="1"/>
</dbReference>
<feature type="domain" description="PKS/mFAS DH" evidence="12">
    <location>
        <begin position="2085"/>
        <end position="2359"/>
    </location>
</feature>
<dbReference type="InterPro" id="IPR013968">
    <property type="entry name" value="PKS_KR"/>
</dbReference>
<dbReference type="InterPro" id="IPR018201">
    <property type="entry name" value="Ketoacyl_synth_AS"/>
</dbReference>
<evidence type="ECO:0000256" key="7">
    <source>
        <dbReference type="ARBA" id="ARBA00022737"/>
    </source>
</evidence>
<keyword evidence="5" id="KW-0597">Phosphoprotein</keyword>
<dbReference type="InterPro" id="IPR057326">
    <property type="entry name" value="KR_dom"/>
</dbReference>
<keyword evidence="3" id="KW-0596">Phosphopantetheine</keyword>
<dbReference type="Gene3D" id="3.40.50.720">
    <property type="entry name" value="NAD(P)-binding Rossmann-like Domain"/>
    <property type="match status" value="2"/>
</dbReference>
<evidence type="ECO:0000313" key="14">
    <source>
        <dbReference type="Proteomes" id="UP000273044"/>
    </source>
</evidence>
<evidence type="ECO:0000259" key="11">
    <source>
        <dbReference type="PROSITE" id="PS52004"/>
    </source>
</evidence>
<evidence type="ECO:0000259" key="12">
    <source>
        <dbReference type="PROSITE" id="PS52019"/>
    </source>
</evidence>
<dbReference type="InterPro" id="IPR050091">
    <property type="entry name" value="PKS_NRPS_Biosynth_Enz"/>
</dbReference>
<dbReference type="Pfam" id="PF02801">
    <property type="entry name" value="Ketoacyl-synt_C"/>
    <property type="match status" value="3"/>
</dbReference>
<dbReference type="SMART" id="SM00825">
    <property type="entry name" value="PKS_KS"/>
    <property type="match status" value="3"/>
</dbReference>
<gene>
    <name evidence="13" type="primary">pksL_2</name>
    <name evidence="13" type="ORF">NCTC12967_00979</name>
</gene>
<dbReference type="SUPFAM" id="SSF51735">
    <property type="entry name" value="NAD(P)-binding Rossmann-fold domains"/>
    <property type="match status" value="2"/>
</dbReference>
<dbReference type="Pfam" id="PF22621">
    <property type="entry name" value="CurL-like_PKS_C"/>
    <property type="match status" value="1"/>
</dbReference>